<evidence type="ECO:0008006" key="4">
    <source>
        <dbReference type="Google" id="ProtNLM"/>
    </source>
</evidence>
<accession>A0A521E5Z3</accession>
<dbReference type="RefSeq" id="WP_142715314.1">
    <property type="nucleotide sequence ID" value="NZ_FXTH01000013.1"/>
</dbReference>
<keyword evidence="3" id="KW-1185">Reference proteome</keyword>
<gene>
    <name evidence="2" type="ORF">SAMN06265218_113127</name>
</gene>
<reference evidence="2 3" key="1">
    <citation type="submission" date="2017-05" db="EMBL/GenBank/DDBJ databases">
        <authorList>
            <person name="Varghese N."/>
            <person name="Submissions S."/>
        </authorList>
    </citation>
    <scope>NUCLEOTIDE SEQUENCE [LARGE SCALE GENOMIC DNA]</scope>
    <source>
        <strain evidence="2 3">DSM 21194</strain>
    </source>
</reference>
<dbReference type="EMBL" id="FXTH01000013">
    <property type="protein sequence ID" value="SMO79358.1"/>
    <property type="molecule type" value="Genomic_DNA"/>
</dbReference>
<organism evidence="2 3">
    <name type="scientific">Fodinibius sediminis</name>
    <dbReference type="NCBI Taxonomy" id="1214077"/>
    <lineage>
        <taxon>Bacteria</taxon>
        <taxon>Pseudomonadati</taxon>
        <taxon>Balneolota</taxon>
        <taxon>Balneolia</taxon>
        <taxon>Balneolales</taxon>
        <taxon>Balneolaceae</taxon>
        <taxon>Fodinibius</taxon>
    </lineage>
</organism>
<dbReference type="Proteomes" id="UP000317593">
    <property type="component" value="Unassembled WGS sequence"/>
</dbReference>
<dbReference type="InterPro" id="IPR009465">
    <property type="entry name" value="Spondin_N"/>
</dbReference>
<sequence length="223" mass="23660">MGLYPDQINAGIVRMILAVGLVSCKDIFPGTGSGPTAEYEVTIENVSESYTILKSDAFAVYHEGNPIFDEGKPATGNGPEEGMFDKLVSSLSSDGNVSERGGFNQPAGANGPGSLLPGEQYKFRFTAAQGDRLTFATMYIQSNDLFCSSTEQGVTLFSAANRISGDITDQILLWDAGTEVNEKPGGGGHQVLRQTGLGTGTQEGNPNVYLVNDQYNKGMSPIE</sequence>
<protein>
    <recommendedName>
        <fullName evidence="4">Spondin_N</fullName>
    </recommendedName>
</protein>
<dbReference type="InterPro" id="IPR038678">
    <property type="entry name" value="Spondin_N_sf"/>
</dbReference>
<dbReference type="OrthoDB" id="1013900at2"/>
<dbReference type="Gene3D" id="2.60.40.2130">
    <property type="entry name" value="F-spondin domain"/>
    <property type="match status" value="1"/>
</dbReference>
<evidence type="ECO:0000256" key="1">
    <source>
        <dbReference type="SAM" id="MobiDB-lite"/>
    </source>
</evidence>
<feature type="region of interest" description="Disordered" evidence="1">
    <location>
        <begin position="182"/>
        <end position="205"/>
    </location>
</feature>
<dbReference type="AlphaFoldDB" id="A0A521E5Z3"/>
<evidence type="ECO:0000313" key="3">
    <source>
        <dbReference type="Proteomes" id="UP000317593"/>
    </source>
</evidence>
<dbReference type="NCBIfam" id="NF038123">
    <property type="entry name" value="NF038123_dom"/>
    <property type="match status" value="1"/>
</dbReference>
<proteinExistence type="predicted"/>
<evidence type="ECO:0000313" key="2">
    <source>
        <dbReference type="EMBL" id="SMO79358.1"/>
    </source>
</evidence>
<name>A0A521E5Z3_9BACT</name>